<dbReference type="InterPro" id="IPR037462">
    <property type="entry name" value="ERp19"/>
</dbReference>
<dbReference type="InterPro" id="IPR017937">
    <property type="entry name" value="Thioredoxin_CS"/>
</dbReference>
<name>A0A6P8HUN3_ACTTE</name>
<dbReference type="PANTHER" id="PTHR15337">
    <property type="entry name" value="ANTERIOR GRADIENT PROTEIN-RELATED"/>
    <property type="match status" value="1"/>
</dbReference>
<sequence length="175" mass="19798">MEQTNRTNINLSTRLSLALVMGFLVVFSVVSPCLSIDSRGWGDDIKWKTFEEGKEEAKTSHRPMMMVIHKTWCGACKALKPKFAASKEIAELSKKFVMVNIQDDEEPKDPQFQQDGGYIPRIFFLDSFGQVQKDIINDGGNPSYKYFYGNANSIVNSMNSALDKMIQGVRIEDEL</sequence>
<dbReference type="InterPro" id="IPR036249">
    <property type="entry name" value="Thioredoxin-like_sf"/>
</dbReference>
<keyword evidence="1" id="KW-0732">Signal</keyword>
<dbReference type="OrthoDB" id="262308at2759"/>
<dbReference type="Pfam" id="PF13899">
    <property type="entry name" value="Thioredoxin_7"/>
    <property type="match status" value="1"/>
</dbReference>
<keyword evidence="2" id="KW-1185">Reference proteome</keyword>
<dbReference type="PROSITE" id="PS00194">
    <property type="entry name" value="THIOREDOXIN_1"/>
    <property type="match status" value="1"/>
</dbReference>
<accession>A0A6P8HUN3</accession>
<dbReference type="RefSeq" id="XP_031556317.1">
    <property type="nucleotide sequence ID" value="XM_031700457.1"/>
</dbReference>
<dbReference type="InParanoid" id="A0A6P8HUN3"/>
<dbReference type="PANTHER" id="PTHR15337:SF11">
    <property type="entry name" value="THIOREDOXIN DOMAIN-CONTAINING PROTEIN"/>
    <property type="match status" value="1"/>
</dbReference>
<dbReference type="SUPFAM" id="SSF52833">
    <property type="entry name" value="Thioredoxin-like"/>
    <property type="match status" value="1"/>
</dbReference>
<dbReference type="FunCoup" id="A0A6P8HUN3">
    <property type="interactions" value="1197"/>
</dbReference>
<dbReference type="Proteomes" id="UP000515163">
    <property type="component" value="Unplaced"/>
</dbReference>
<organism evidence="2 3">
    <name type="scientific">Actinia tenebrosa</name>
    <name type="common">Australian red waratah sea anemone</name>
    <dbReference type="NCBI Taxonomy" id="6105"/>
    <lineage>
        <taxon>Eukaryota</taxon>
        <taxon>Metazoa</taxon>
        <taxon>Cnidaria</taxon>
        <taxon>Anthozoa</taxon>
        <taxon>Hexacorallia</taxon>
        <taxon>Actiniaria</taxon>
        <taxon>Actiniidae</taxon>
        <taxon>Actinia</taxon>
    </lineage>
</organism>
<evidence type="ECO:0000313" key="3">
    <source>
        <dbReference type="RefSeq" id="XP_031556317.1"/>
    </source>
</evidence>
<protein>
    <submittedName>
        <fullName evidence="3">Thioredoxin domain-containing protein 12-like</fullName>
    </submittedName>
</protein>
<dbReference type="InterPro" id="IPR051099">
    <property type="entry name" value="AGR/TXD"/>
</dbReference>
<gene>
    <name evidence="3" type="primary">LOC116293063</name>
</gene>
<dbReference type="GeneID" id="116293063"/>
<proteinExistence type="predicted"/>
<dbReference type="CDD" id="cd02959">
    <property type="entry name" value="ERp19"/>
    <property type="match status" value="1"/>
</dbReference>
<reference evidence="3" key="1">
    <citation type="submission" date="2025-08" db="UniProtKB">
        <authorList>
            <consortium name="RefSeq"/>
        </authorList>
    </citation>
    <scope>IDENTIFICATION</scope>
    <source>
        <tissue evidence="3">Tentacle</tissue>
    </source>
</reference>
<evidence type="ECO:0000256" key="1">
    <source>
        <dbReference type="ARBA" id="ARBA00022729"/>
    </source>
</evidence>
<dbReference type="AlphaFoldDB" id="A0A6P8HUN3"/>
<dbReference type="KEGG" id="aten:116293063"/>
<dbReference type="GO" id="GO:0005783">
    <property type="term" value="C:endoplasmic reticulum"/>
    <property type="evidence" value="ECO:0007669"/>
    <property type="project" value="TreeGrafter"/>
</dbReference>
<evidence type="ECO:0000313" key="2">
    <source>
        <dbReference type="Proteomes" id="UP000515163"/>
    </source>
</evidence>
<dbReference type="Gene3D" id="3.40.30.10">
    <property type="entry name" value="Glutaredoxin"/>
    <property type="match status" value="1"/>
</dbReference>